<name>A0A239BF96_9FLAO</name>
<keyword evidence="1" id="KW-0732">Signal</keyword>
<evidence type="ECO:0000313" key="4">
    <source>
        <dbReference type="Proteomes" id="UP000198379"/>
    </source>
</evidence>
<dbReference type="OrthoDB" id="1431594at2"/>
<evidence type="ECO:0000313" key="3">
    <source>
        <dbReference type="EMBL" id="SNS05998.1"/>
    </source>
</evidence>
<sequence>MKKLMILILFVSSVTAFGQSAQFGLKGGLNYGSTGGLDTFAPFAENFSIDGDDKVGFHVGLYSKFKLLGIFVQPELVYTRLNTEYSQDGTSADYNFSKIDIPLLVGLDIVGPLNIKAGPSFQLVLNNDLDGLGVAIEDPENSFTIGYQLGAGVQLGRLGIDLRYEGAFQDNDAISDTNVQDFGFVVDSRPSQWILSLSYQLKGNGDKK</sequence>
<accession>A0A239BF96</accession>
<protein>
    <submittedName>
        <fullName evidence="3">Outer membrane protein beta-barrel domain-containing protein</fullName>
    </submittedName>
</protein>
<dbReference type="InterPro" id="IPR025665">
    <property type="entry name" value="Beta-barrel_OMP_2"/>
</dbReference>
<dbReference type="EMBL" id="FZNY01000006">
    <property type="protein sequence ID" value="SNS05998.1"/>
    <property type="molecule type" value="Genomic_DNA"/>
</dbReference>
<dbReference type="RefSeq" id="WP_089372720.1">
    <property type="nucleotide sequence ID" value="NZ_BMEP01000005.1"/>
</dbReference>
<feature type="signal peptide" evidence="1">
    <location>
        <begin position="1"/>
        <end position="18"/>
    </location>
</feature>
<evidence type="ECO:0000259" key="2">
    <source>
        <dbReference type="Pfam" id="PF13568"/>
    </source>
</evidence>
<gene>
    <name evidence="3" type="ORF">SAMN06265376_10699</name>
</gene>
<dbReference type="Pfam" id="PF13568">
    <property type="entry name" value="OMP_b-brl_2"/>
    <property type="match status" value="1"/>
</dbReference>
<proteinExistence type="predicted"/>
<keyword evidence="4" id="KW-1185">Reference proteome</keyword>
<reference evidence="3 4" key="1">
    <citation type="submission" date="2017-06" db="EMBL/GenBank/DDBJ databases">
        <authorList>
            <person name="Kim H.J."/>
            <person name="Triplett B.A."/>
        </authorList>
    </citation>
    <scope>NUCLEOTIDE SEQUENCE [LARGE SCALE GENOMIC DNA]</scope>
    <source>
        <strain evidence="3 4">DSM 25597</strain>
    </source>
</reference>
<dbReference type="Proteomes" id="UP000198379">
    <property type="component" value="Unassembled WGS sequence"/>
</dbReference>
<organism evidence="3 4">
    <name type="scientific">Dokdonia pacifica</name>
    <dbReference type="NCBI Taxonomy" id="1627892"/>
    <lineage>
        <taxon>Bacteria</taxon>
        <taxon>Pseudomonadati</taxon>
        <taxon>Bacteroidota</taxon>
        <taxon>Flavobacteriia</taxon>
        <taxon>Flavobacteriales</taxon>
        <taxon>Flavobacteriaceae</taxon>
        <taxon>Dokdonia</taxon>
    </lineage>
</organism>
<feature type="chain" id="PRO_5012330963" evidence="1">
    <location>
        <begin position="19"/>
        <end position="208"/>
    </location>
</feature>
<dbReference type="AlphaFoldDB" id="A0A239BF96"/>
<evidence type="ECO:0000256" key="1">
    <source>
        <dbReference type="SAM" id="SignalP"/>
    </source>
</evidence>
<feature type="domain" description="Outer membrane protein beta-barrel" evidence="2">
    <location>
        <begin position="17"/>
        <end position="171"/>
    </location>
</feature>